<dbReference type="InterPro" id="IPR049726">
    <property type="entry name" value="TtfA-like_core"/>
</dbReference>
<evidence type="ECO:0000313" key="3">
    <source>
        <dbReference type="Proteomes" id="UP000186218"/>
    </source>
</evidence>
<dbReference type="CDD" id="cd21904">
    <property type="entry name" value="TtfA-like"/>
    <property type="match status" value="1"/>
</dbReference>
<feature type="compositionally biased region" description="Basic and acidic residues" evidence="1">
    <location>
        <begin position="252"/>
        <end position="263"/>
    </location>
</feature>
<dbReference type="RefSeq" id="WP_076475800.1">
    <property type="nucleotide sequence ID" value="NZ_FTNT01000001.1"/>
</dbReference>
<evidence type="ECO:0000256" key="1">
    <source>
        <dbReference type="SAM" id="MobiDB-lite"/>
    </source>
</evidence>
<name>A0A1N7CPE6_9NOCA</name>
<evidence type="ECO:0000313" key="2">
    <source>
        <dbReference type="EMBL" id="SIR65304.1"/>
    </source>
</evidence>
<dbReference type="STRING" id="1344003.SAMN05445060_0262"/>
<dbReference type="OrthoDB" id="4381784at2"/>
<organism evidence="2 3">
    <name type="scientific">Williamsia sterculiae</name>
    <dbReference type="NCBI Taxonomy" id="1344003"/>
    <lineage>
        <taxon>Bacteria</taxon>
        <taxon>Bacillati</taxon>
        <taxon>Actinomycetota</taxon>
        <taxon>Actinomycetes</taxon>
        <taxon>Mycobacteriales</taxon>
        <taxon>Nocardiaceae</taxon>
        <taxon>Williamsia</taxon>
    </lineage>
</organism>
<proteinExistence type="predicted"/>
<keyword evidence="3" id="KW-1185">Reference proteome</keyword>
<accession>A0A1N7CPE6</accession>
<evidence type="ECO:0008006" key="4">
    <source>
        <dbReference type="Google" id="ProtNLM"/>
    </source>
</evidence>
<sequence length="282" mass="31027">MTALYFVLAALALAGAAALLWLDRRRTTGVRRERAAWASGHDLDFRTQGDDLRGRFQRATTDVGADVRIEDVASGMYRGQEVLIFDLAAVATIVAVRRGSSSAVVVDLRDEDALAPAEDDVELLGAMGKRVMFATHLSVARRVCDRRMVALATNAPRYIEVLWNEDEWALGSMPVTNDSERLDTALETVRRFSDLLRVLPPAADQPPARGPHDPLAPVGRPREPRTVASAQRGERPASTPVPSPAPPRRHVRSVDDEVPERPPLRPYQPGHHEREPYQGGDA</sequence>
<feature type="region of interest" description="Disordered" evidence="1">
    <location>
        <begin position="200"/>
        <end position="282"/>
    </location>
</feature>
<dbReference type="Proteomes" id="UP000186218">
    <property type="component" value="Unassembled WGS sequence"/>
</dbReference>
<protein>
    <recommendedName>
        <fullName evidence="4">Secreted protein</fullName>
    </recommendedName>
</protein>
<dbReference type="AlphaFoldDB" id="A0A1N7CPE6"/>
<gene>
    <name evidence="2" type="ORF">SAMN05445060_0262</name>
</gene>
<reference evidence="2 3" key="1">
    <citation type="submission" date="2017-01" db="EMBL/GenBank/DDBJ databases">
        <authorList>
            <person name="Mah S.A."/>
            <person name="Swanson W.J."/>
            <person name="Moy G.W."/>
            <person name="Vacquier V.D."/>
        </authorList>
    </citation>
    <scope>NUCLEOTIDE SEQUENCE [LARGE SCALE GENOMIC DNA]</scope>
    <source>
        <strain evidence="2 3">CPCC 203464</strain>
    </source>
</reference>
<dbReference type="EMBL" id="FTNT01000001">
    <property type="protein sequence ID" value="SIR65304.1"/>
    <property type="molecule type" value="Genomic_DNA"/>
</dbReference>